<dbReference type="SUPFAM" id="SSF50985">
    <property type="entry name" value="RCC1/BLIP-II"/>
    <property type="match status" value="4"/>
</dbReference>
<dbReference type="RefSeq" id="WP_116022290.1">
    <property type="nucleotide sequence ID" value="NZ_QTTT01000001.1"/>
</dbReference>
<feature type="signal peptide" evidence="2">
    <location>
        <begin position="1"/>
        <end position="37"/>
    </location>
</feature>
<dbReference type="PROSITE" id="PS50012">
    <property type="entry name" value="RCC1_3"/>
    <property type="match status" value="13"/>
</dbReference>
<dbReference type="GO" id="GO:0006508">
    <property type="term" value="P:proteolysis"/>
    <property type="evidence" value="ECO:0007669"/>
    <property type="project" value="InterPro"/>
</dbReference>
<dbReference type="Gene3D" id="3.40.50.200">
    <property type="entry name" value="Peptidase S8/S53 domain"/>
    <property type="match status" value="1"/>
</dbReference>
<dbReference type="Pfam" id="PF00082">
    <property type="entry name" value="Peptidase_S8"/>
    <property type="match status" value="1"/>
</dbReference>
<dbReference type="InterPro" id="IPR000209">
    <property type="entry name" value="Peptidase_S8/S53_dom"/>
</dbReference>
<dbReference type="InterPro" id="IPR009091">
    <property type="entry name" value="RCC1/BLIP-II"/>
</dbReference>
<dbReference type="InterPro" id="IPR000408">
    <property type="entry name" value="Reg_chr_condens"/>
</dbReference>
<dbReference type="PROSITE" id="PS00626">
    <property type="entry name" value="RCC1_2"/>
    <property type="match status" value="2"/>
</dbReference>
<proteinExistence type="predicted"/>
<evidence type="ECO:0000256" key="2">
    <source>
        <dbReference type="SAM" id="SignalP"/>
    </source>
</evidence>
<dbReference type="PANTHER" id="PTHR22870:SF408">
    <property type="entry name" value="OS09G0560450 PROTEIN"/>
    <property type="match status" value="1"/>
</dbReference>
<gene>
    <name evidence="5" type="ORF">DFJ69_2126</name>
</gene>
<keyword evidence="2" id="KW-0732">Signal</keyword>
<dbReference type="AlphaFoldDB" id="A0A3D9SL76"/>
<keyword evidence="6" id="KW-1185">Reference proteome</keyword>
<dbReference type="PANTHER" id="PTHR22870">
    <property type="entry name" value="REGULATOR OF CHROMOSOME CONDENSATION"/>
    <property type="match status" value="1"/>
</dbReference>
<dbReference type="InterPro" id="IPR058923">
    <property type="entry name" value="RCC1-like_dom"/>
</dbReference>
<dbReference type="Gene3D" id="2.130.10.30">
    <property type="entry name" value="Regulator of chromosome condensation 1/beta-lactamase-inhibitor protein II"/>
    <property type="match status" value="4"/>
</dbReference>
<dbReference type="InterPro" id="IPR022398">
    <property type="entry name" value="Peptidase_S8_His-AS"/>
</dbReference>
<organism evidence="5 6">
    <name type="scientific">Thermomonospora umbrina</name>
    <dbReference type="NCBI Taxonomy" id="111806"/>
    <lineage>
        <taxon>Bacteria</taxon>
        <taxon>Bacillati</taxon>
        <taxon>Actinomycetota</taxon>
        <taxon>Actinomycetes</taxon>
        <taxon>Streptosporangiales</taxon>
        <taxon>Thermomonosporaceae</taxon>
        <taxon>Thermomonospora</taxon>
    </lineage>
</organism>
<protein>
    <submittedName>
        <fullName evidence="5">Alpha-tubulin suppressor-like RCC1 family protein</fullName>
    </submittedName>
</protein>
<dbReference type="OrthoDB" id="3449578at2"/>
<dbReference type="PROSITE" id="PS00137">
    <property type="entry name" value="SUBTILASE_HIS"/>
    <property type="match status" value="1"/>
</dbReference>
<sequence>MSPQIPPLRAAPTRRWRRPTAAVALALAAGFAQFAVAPGLAAATPAAPAPAFDHGIDKTTAPGTHGPLPQGFSRNEIRVKFKAGRSIRVTGRKVSAGNDADAQALEKVLARHPGAVLQRASRRSASAIDRQRTGLEKRSGRRLPDLNAWHTVFVSQGIEALLRDLNGLPSVEIAYAKPTMVPVAEPYRPEQRYRNAVGASAGDGVDADAANSVPGGKGAGITVTDLEVTSGIGAGYELGSVAAGEGHSVVVDHDGTEVWAWGDNAQGQLGIGTTTDSKVPMKIALTGVKALSAAGHFTIAVKDDGTVWTWGDNAQGQLGIGTTTDSTTPVQVPGITTAKSVAAGGDHALAVLADGTVKAWGDNGQGQLGDGTTTDRLSPVTVSGLTGVSTATGAIAGGYTHSMAVLANGTVRAWGNNGYGQLGDGTTTDRPSPVAVQGLTTATQISAGFGHTLVRLSDKTVRGWGLNASGQIGDGTATDRLTPVAVSVPGTVHSVAAGAFHSLAQHYDPNGGGGWQGWSWGLNSQGQLGIDGTTSVNVPTALPAAGYYSNIAAGARHTVAGRLFDGILTWGDNDEGQLGNGSNTDWDTPGVPMVLKNTWNICHEEFANRPAPGGVPDNVPDLAGTPCYSQSDGYHGTAVAGVIGAQDDNGLGIAGIAPQARLFLTPKDYVEEAVGQMGAGDVLLFEFALSTGDKHYPAEHDSYYYDQIVLATAAGVTVVEPAGNGGNDLDDPNDANARHVMDRPNSGAIMVGAGEAPSPGGSNCYGSNRPPARTAINVPGWGSVYGSRVDVQGYGNCVATLGVPGRQGLTPSETDPNKMYMHDFGGTSSAGAVTAGVVAALQGAAEHSGAPLAPALVRHILKVTGTPQPAGDPRHIGPLSNLRAAIDYLRGGVTAGSNHTIAVRPDGSVRAWGANAHGQLGNGSTADSTSPVPVSALTGVRRAPGTVAGGDTHSLAVRGDGTVWAWGGNDRGQLGDGTTTDRSTPVQVSGLTGVRAVAAGFDFSLALKQDGTVWAWGANGSGQLGDGTTTNRSTPVQVGGLSGATSVSAGLSFSLAVKSDGTARAWGDNGSGQLGDGTTIDRTSPVAVSGLTGLSTWAGAISGGIGHALAVKADGTVRAWGDNANGQLGDGTTTQRNTPVTVTGPSSVTTVDAGAAHSLATEADGEVRAWGTNSHGQLGDGTLTDRTTPVLVSWLAGATAATAGAWHSAAFYGNGVLWAWGENAVGQLGDGTTTDTNSPVQVDWTP</sequence>
<dbReference type="InterPro" id="IPR036852">
    <property type="entry name" value="Peptidase_S8/S53_dom_sf"/>
</dbReference>
<dbReference type="PRINTS" id="PR00633">
    <property type="entry name" value="RCCNDNSATION"/>
</dbReference>
<evidence type="ECO:0000259" key="3">
    <source>
        <dbReference type="Pfam" id="PF00082"/>
    </source>
</evidence>
<feature type="domain" description="Peptidase S8/S53" evidence="3">
    <location>
        <begin position="630"/>
        <end position="865"/>
    </location>
</feature>
<feature type="domain" description="RCC1-like" evidence="4">
    <location>
        <begin position="239"/>
        <end position="504"/>
    </location>
</feature>
<name>A0A3D9SL76_9ACTN</name>
<reference evidence="5 6" key="1">
    <citation type="submission" date="2018-08" db="EMBL/GenBank/DDBJ databases">
        <title>Sequencing the genomes of 1000 actinobacteria strains.</title>
        <authorList>
            <person name="Klenk H.-P."/>
        </authorList>
    </citation>
    <scope>NUCLEOTIDE SEQUENCE [LARGE SCALE GENOMIC DNA]</scope>
    <source>
        <strain evidence="5 6">DSM 43927</strain>
    </source>
</reference>
<dbReference type="Pfam" id="PF25390">
    <property type="entry name" value="WD40_RLD"/>
    <property type="match status" value="1"/>
</dbReference>
<keyword evidence="1" id="KW-0677">Repeat</keyword>
<comment type="caution">
    <text evidence="5">The sequence shown here is derived from an EMBL/GenBank/DDBJ whole genome shotgun (WGS) entry which is preliminary data.</text>
</comment>
<dbReference type="EMBL" id="QTTT01000001">
    <property type="protein sequence ID" value="REE96682.1"/>
    <property type="molecule type" value="Genomic_DNA"/>
</dbReference>
<accession>A0A3D9SL76</accession>
<evidence type="ECO:0000313" key="6">
    <source>
        <dbReference type="Proteomes" id="UP000256661"/>
    </source>
</evidence>
<dbReference type="Pfam" id="PF00415">
    <property type="entry name" value="RCC1"/>
    <property type="match status" value="8"/>
</dbReference>
<feature type="chain" id="PRO_5039486693" evidence="2">
    <location>
        <begin position="38"/>
        <end position="1246"/>
    </location>
</feature>
<evidence type="ECO:0000259" key="4">
    <source>
        <dbReference type="Pfam" id="PF25390"/>
    </source>
</evidence>
<dbReference type="GO" id="GO:0004252">
    <property type="term" value="F:serine-type endopeptidase activity"/>
    <property type="evidence" value="ECO:0007669"/>
    <property type="project" value="InterPro"/>
</dbReference>
<dbReference type="SUPFAM" id="SSF52743">
    <property type="entry name" value="Subtilisin-like"/>
    <property type="match status" value="1"/>
</dbReference>
<evidence type="ECO:0000313" key="5">
    <source>
        <dbReference type="EMBL" id="REE96682.1"/>
    </source>
</evidence>
<dbReference type="Proteomes" id="UP000256661">
    <property type="component" value="Unassembled WGS sequence"/>
</dbReference>
<dbReference type="InterPro" id="IPR051210">
    <property type="entry name" value="Ub_ligase/GEF_domain"/>
</dbReference>
<evidence type="ECO:0000256" key="1">
    <source>
        <dbReference type="ARBA" id="ARBA00022737"/>
    </source>
</evidence>